<organism evidence="4 5">
    <name type="scientific">Striga hermonthica</name>
    <name type="common">Purple witchweed</name>
    <name type="synonym">Buchnera hermonthica</name>
    <dbReference type="NCBI Taxonomy" id="68872"/>
    <lineage>
        <taxon>Eukaryota</taxon>
        <taxon>Viridiplantae</taxon>
        <taxon>Streptophyta</taxon>
        <taxon>Embryophyta</taxon>
        <taxon>Tracheophyta</taxon>
        <taxon>Spermatophyta</taxon>
        <taxon>Magnoliopsida</taxon>
        <taxon>eudicotyledons</taxon>
        <taxon>Gunneridae</taxon>
        <taxon>Pentapetalae</taxon>
        <taxon>asterids</taxon>
        <taxon>lamiids</taxon>
        <taxon>Lamiales</taxon>
        <taxon>Orobanchaceae</taxon>
        <taxon>Buchnereae</taxon>
        <taxon>Striga</taxon>
    </lineage>
</organism>
<dbReference type="Pfam" id="PF03107">
    <property type="entry name" value="C1_2"/>
    <property type="match status" value="1"/>
</dbReference>
<evidence type="ECO:0000313" key="5">
    <source>
        <dbReference type="Proteomes" id="UP001153555"/>
    </source>
</evidence>
<dbReference type="InterPro" id="IPR004146">
    <property type="entry name" value="DC1"/>
</dbReference>
<comment type="caution">
    <text evidence="4">The sequence shown here is derived from an EMBL/GenBank/DDBJ whole genome shotgun (WGS) entry which is preliminary data.</text>
</comment>
<keyword evidence="2" id="KW-0479">Metal-binding</keyword>
<evidence type="ECO:0000256" key="2">
    <source>
        <dbReference type="PROSITE-ProRule" id="PRU00175"/>
    </source>
</evidence>
<dbReference type="EMBL" id="CACSLK010027831">
    <property type="protein sequence ID" value="CAA0831175.1"/>
    <property type="molecule type" value="Genomic_DNA"/>
</dbReference>
<dbReference type="AlphaFoldDB" id="A0A9N7RIT0"/>
<dbReference type="InterPro" id="IPR053192">
    <property type="entry name" value="Vacuole_Formation_Reg"/>
</dbReference>
<keyword evidence="1" id="KW-0677">Repeat</keyword>
<dbReference type="OrthoDB" id="1884766at2759"/>
<protein>
    <recommendedName>
        <fullName evidence="3">RING-type domain-containing protein</fullName>
    </recommendedName>
</protein>
<dbReference type="Proteomes" id="UP001153555">
    <property type="component" value="Unassembled WGS sequence"/>
</dbReference>
<dbReference type="InterPro" id="IPR001841">
    <property type="entry name" value="Znf_RING"/>
</dbReference>
<gene>
    <name evidence="4" type="ORF">SHERM_26555</name>
</gene>
<dbReference type="SUPFAM" id="SSF57889">
    <property type="entry name" value="Cysteine-rich domain"/>
    <property type="match status" value="3"/>
</dbReference>
<accession>A0A9N7RIT0</accession>
<keyword evidence="2" id="KW-0862">Zinc</keyword>
<sequence>MVIEPLMSEQRESYFQHSDCNFTLDLKCAWPIRVLHRSHRHRLTVKRRRGCSFICYACGFQHERHTRDEWVLCYECADCDFQIHGDCSVLPNAIVVQHHPHPLLLQYYYRGYFYADYVCNICKRIIFERYYERERDCYECGYYACVHCWFTNAHINCAIQPFQHKSVLIRNAQVPNLLRLPMENEYTSVMACVMKANYTNEYNEYDGSGASNCDGDDNTTNIDDSKSSLFQKSILHKHRLILLDADGIDRVCNACILIISPLDPYYTCIYNYIGDHNNNNKSKKNSKCGCTDFVLHSSCVHLPTTSVLQQQLPVSLKPNTSLSNIFWCARCFRSSNGPFYYMDDLPLADVVCANMPFSISHDAHASTHILFISQLQSDSHKICNCCGKGPSFGFWYRCNSCRNFFIHAYCALLPNTVRHKFDRHPLKLVATTKKDGHERDEDEQQMLLCEICEMDIDKRYWYYSCTQCDHSFHIRCIPYFDHLSKIKLGFTLRVGCHDCPVTSVRALSVDGYRCGDCGEHIRESDDIAFECSKCYFRMHIMCVVKYMSKQ</sequence>
<reference evidence="4" key="1">
    <citation type="submission" date="2019-12" db="EMBL/GenBank/DDBJ databases">
        <authorList>
            <person name="Scholes J."/>
        </authorList>
    </citation>
    <scope>NUCLEOTIDE SEQUENCE</scope>
</reference>
<evidence type="ECO:0000313" key="4">
    <source>
        <dbReference type="EMBL" id="CAA0831175.1"/>
    </source>
</evidence>
<keyword evidence="2" id="KW-0863">Zinc-finger</keyword>
<keyword evidence="5" id="KW-1185">Reference proteome</keyword>
<dbReference type="PANTHER" id="PTHR32410">
    <property type="entry name" value="CYSTEINE/HISTIDINE-RICH C1 DOMAIN FAMILY PROTEIN"/>
    <property type="match status" value="1"/>
</dbReference>
<dbReference type="GO" id="GO:0008270">
    <property type="term" value="F:zinc ion binding"/>
    <property type="evidence" value="ECO:0007669"/>
    <property type="project" value="UniProtKB-KW"/>
</dbReference>
<dbReference type="PROSITE" id="PS50089">
    <property type="entry name" value="ZF_RING_2"/>
    <property type="match status" value="1"/>
</dbReference>
<dbReference type="PANTHER" id="PTHR32410:SF215">
    <property type="entry name" value="DC1 DOMAIN-CONTAINING PROTEIN"/>
    <property type="match status" value="1"/>
</dbReference>
<evidence type="ECO:0000259" key="3">
    <source>
        <dbReference type="PROSITE" id="PS50089"/>
    </source>
</evidence>
<evidence type="ECO:0000256" key="1">
    <source>
        <dbReference type="ARBA" id="ARBA00022737"/>
    </source>
</evidence>
<name>A0A9N7RIT0_STRHE</name>
<proteinExistence type="predicted"/>
<feature type="domain" description="RING-type" evidence="3">
    <location>
        <begin position="449"/>
        <end position="501"/>
    </location>
</feature>
<dbReference type="InterPro" id="IPR046349">
    <property type="entry name" value="C1-like_sf"/>
</dbReference>